<dbReference type="AlphaFoldDB" id="W1P4E4"/>
<dbReference type="EMBL" id="KI394485">
    <property type="protein sequence ID" value="ERN02783.1"/>
    <property type="molecule type" value="Genomic_DNA"/>
</dbReference>
<accession>W1P4E4</accession>
<dbReference type="InterPro" id="IPR036884">
    <property type="entry name" value="2Fe-2S-bd_dom_sf"/>
</dbReference>
<gene>
    <name evidence="4" type="ORF">AMTR_s00086p00086980</name>
</gene>
<dbReference type="eggNOG" id="KOG0430">
    <property type="taxonomic scope" value="Eukaryota"/>
</dbReference>
<keyword evidence="2" id="KW-0500">Molybdenum</keyword>
<reference evidence="5" key="1">
    <citation type="journal article" date="2013" name="Science">
        <title>The Amborella genome and the evolution of flowering plants.</title>
        <authorList>
            <consortium name="Amborella Genome Project"/>
        </authorList>
    </citation>
    <scope>NUCLEOTIDE SEQUENCE [LARGE SCALE GENOMIC DNA]</scope>
</reference>
<organism evidence="4 5">
    <name type="scientific">Amborella trichopoda</name>
    <dbReference type="NCBI Taxonomy" id="13333"/>
    <lineage>
        <taxon>Eukaryota</taxon>
        <taxon>Viridiplantae</taxon>
        <taxon>Streptophyta</taxon>
        <taxon>Embryophyta</taxon>
        <taxon>Tracheophyta</taxon>
        <taxon>Spermatophyta</taxon>
        <taxon>Magnoliopsida</taxon>
        <taxon>Amborellales</taxon>
        <taxon>Amborellaceae</taxon>
        <taxon>Amborella</taxon>
    </lineage>
</organism>
<dbReference type="GO" id="GO:0005506">
    <property type="term" value="F:iron ion binding"/>
    <property type="evidence" value="ECO:0007669"/>
    <property type="project" value="InterPro"/>
</dbReference>
<name>W1P4E4_AMBTC</name>
<evidence type="ECO:0000313" key="4">
    <source>
        <dbReference type="EMBL" id="ERN02783.1"/>
    </source>
</evidence>
<dbReference type="Pfam" id="PF02738">
    <property type="entry name" value="MoCoBD_1"/>
    <property type="match status" value="1"/>
</dbReference>
<dbReference type="Gramene" id="ERN02783">
    <property type="protein sequence ID" value="ERN02783"/>
    <property type="gene ID" value="AMTR_s00086p00086980"/>
</dbReference>
<evidence type="ECO:0000256" key="1">
    <source>
        <dbReference type="ARBA" id="ARBA00006849"/>
    </source>
</evidence>
<dbReference type="PANTHER" id="PTHR11908">
    <property type="entry name" value="XANTHINE DEHYDROGENASE"/>
    <property type="match status" value="1"/>
</dbReference>
<dbReference type="Proteomes" id="UP000017836">
    <property type="component" value="Unassembled WGS sequence"/>
</dbReference>
<evidence type="ECO:0000259" key="3">
    <source>
        <dbReference type="Pfam" id="PF02738"/>
    </source>
</evidence>
<proteinExistence type="inferred from homology"/>
<sequence length="309" mass="34265">MPHTFVQSKPLFSHYMKVLETRGMVSTLFTRELQDSMLLSAAFALLECVSLYSSLSKANKSSEPKPPAGFSNLTVSEAERAIAGNLCRCTRYRPITDTCKSFCRDIAETRRCAKIGADQVKVHYHTKGMEPPILSVEEAVERSSFFEIPPFLTPKQVGNVSKGMAEADHKIISSKVETGSQHYFYMETQTALAIPDEVNCVTVYVSCQLDENAQVTIAKLLGIPQHNVRIIMRRLGRSFGGKALRAVQVAAACAIAAHKLRRPVRMYLDRQTDMIITGGRHPMKMIYTVGFKANGKITALHVDCFLDAG</sequence>
<dbReference type="FunFam" id="3.30.365.10:FF:000001">
    <property type="entry name" value="Xanthine dehydrogenase oxidase"/>
    <property type="match status" value="1"/>
</dbReference>
<evidence type="ECO:0000256" key="2">
    <source>
        <dbReference type="ARBA" id="ARBA00022505"/>
    </source>
</evidence>
<dbReference type="SUPFAM" id="SSF56003">
    <property type="entry name" value="Molybdenum cofactor-binding domain"/>
    <property type="match status" value="1"/>
</dbReference>
<dbReference type="InterPro" id="IPR037165">
    <property type="entry name" value="AldOxase/xan_DH_Mopterin-bd_sf"/>
</dbReference>
<evidence type="ECO:0000313" key="5">
    <source>
        <dbReference type="Proteomes" id="UP000017836"/>
    </source>
</evidence>
<dbReference type="Gene3D" id="1.10.150.120">
    <property type="entry name" value="[2Fe-2S]-binding domain"/>
    <property type="match status" value="1"/>
</dbReference>
<dbReference type="GO" id="GO:0016491">
    <property type="term" value="F:oxidoreductase activity"/>
    <property type="evidence" value="ECO:0007669"/>
    <property type="project" value="InterPro"/>
</dbReference>
<dbReference type="PANTHER" id="PTHR11908:SF132">
    <property type="entry name" value="ALDEHYDE OXIDASE 1-RELATED"/>
    <property type="match status" value="1"/>
</dbReference>
<protein>
    <recommendedName>
        <fullName evidence="3">Aldehyde oxidase/xanthine dehydrogenase first molybdopterin binding domain-containing protein</fullName>
    </recommendedName>
</protein>
<feature type="domain" description="Aldehyde oxidase/xanthine dehydrogenase first molybdopterin binding" evidence="3">
    <location>
        <begin position="156"/>
        <end position="309"/>
    </location>
</feature>
<dbReference type="InterPro" id="IPR016208">
    <property type="entry name" value="Ald_Oxase/xanthine_DH-like"/>
</dbReference>
<dbReference type="Gene3D" id="3.30.365.10">
    <property type="entry name" value="Aldehyde oxidase/xanthine dehydrogenase, molybdopterin binding domain"/>
    <property type="match status" value="2"/>
</dbReference>
<keyword evidence="5" id="KW-1185">Reference proteome</keyword>
<dbReference type="SUPFAM" id="SSF47741">
    <property type="entry name" value="CO dehydrogenase ISP C-domain like"/>
    <property type="match status" value="1"/>
</dbReference>
<dbReference type="STRING" id="13333.W1P4E4"/>
<comment type="similarity">
    <text evidence="1">Belongs to the xanthine dehydrogenase family.</text>
</comment>
<dbReference type="InterPro" id="IPR008274">
    <property type="entry name" value="AldOxase/xan_DH_MoCoBD1"/>
</dbReference>
<dbReference type="HOGENOM" id="CLU_901221_0_0_1"/>